<dbReference type="OMA" id="HKKERHT"/>
<evidence type="ECO:0000313" key="2">
    <source>
        <dbReference type="EMBL" id="CDM38397.1"/>
    </source>
</evidence>
<feature type="region of interest" description="Disordered" evidence="1">
    <location>
        <begin position="1"/>
        <end position="38"/>
    </location>
</feature>
<evidence type="ECO:0000256" key="1">
    <source>
        <dbReference type="SAM" id="MobiDB-lite"/>
    </source>
</evidence>
<evidence type="ECO:0000313" key="3">
    <source>
        <dbReference type="Proteomes" id="UP000030686"/>
    </source>
</evidence>
<sequence length="175" mass="20088">MDTPNSSLSQEKEGDQQISELPTLNDKGNSQEASDHVYLSLSPSQQEAETRRILATEPLQPVLKVLADLERDNSNFTFPAARLVGLYRRVWESCVYKHFDGEKLEQNNQILKEAGVHLKHERDSLQILHDKQQSQLHFFEQALESSRERLTSVLADWDYPVRHHLSGISEIARRG</sequence>
<organism evidence="2 3">
    <name type="scientific">Penicillium roqueforti (strain FM164)</name>
    <dbReference type="NCBI Taxonomy" id="1365484"/>
    <lineage>
        <taxon>Eukaryota</taxon>
        <taxon>Fungi</taxon>
        <taxon>Dikarya</taxon>
        <taxon>Ascomycota</taxon>
        <taxon>Pezizomycotina</taxon>
        <taxon>Eurotiomycetes</taxon>
        <taxon>Eurotiomycetidae</taxon>
        <taxon>Eurotiales</taxon>
        <taxon>Aspergillaceae</taxon>
        <taxon>Penicillium</taxon>
    </lineage>
</organism>
<proteinExistence type="predicted"/>
<name>W6R970_PENRF</name>
<dbReference type="OrthoDB" id="4323916at2759"/>
<accession>W6R970</accession>
<dbReference type="Proteomes" id="UP000030686">
    <property type="component" value="Unassembled WGS sequence"/>
</dbReference>
<feature type="compositionally biased region" description="Polar residues" evidence="1">
    <location>
        <begin position="16"/>
        <end position="32"/>
    </location>
</feature>
<keyword evidence="3" id="KW-1185">Reference proteome</keyword>
<reference evidence="2" key="1">
    <citation type="journal article" date="2014" name="Nat. Commun.">
        <title>Multiple recent horizontal transfers of a large genomic region in cheese making fungi.</title>
        <authorList>
            <person name="Cheeseman K."/>
            <person name="Ropars J."/>
            <person name="Renault P."/>
            <person name="Dupont J."/>
            <person name="Gouzy J."/>
            <person name="Branca A."/>
            <person name="Abraham A.L."/>
            <person name="Ceppi M."/>
            <person name="Conseiller E."/>
            <person name="Debuchy R."/>
            <person name="Malagnac F."/>
            <person name="Goarin A."/>
            <person name="Silar P."/>
            <person name="Lacoste S."/>
            <person name="Sallet E."/>
            <person name="Bensimon A."/>
            <person name="Giraud T."/>
            <person name="Brygoo Y."/>
        </authorList>
    </citation>
    <scope>NUCLEOTIDE SEQUENCE [LARGE SCALE GENOMIC DNA]</scope>
    <source>
        <strain evidence="2">FM164</strain>
    </source>
</reference>
<gene>
    <name evidence="2" type="ORF">PROQFM164_S12g000006</name>
</gene>
<dbReference type="EMBL" id="HG792026">
    <property type="protein sequence ID" value="CDM38397.1"/>
    <property type="molecule type" value="Genomic_DNA"/>
</dbReference>
<protein>
    <submittedName>
        <fullName evidence="2">Uncharacterized protein</fullName>
    </submittedName>
</protein>
<dbReference type="AlphaFoldDB" id="W6R970"/>